<feature type="domain" description="CAAX prenyl protease 2/Lysostaphin resistance protein A-like" evidence="2">
    <location>
        <begin position="112"/>
        <end position="210"/>
    </location>
</feature>
<evidence type="ECO:0000313" key="4">
    <source>
        <dbReference type="Proteomes" id="UP000643525"/>
    </source>
</evidence>
<feature type="transmembrane region" description="Helical" evidence="1">
    <location>
        <begin position="143"/>
        <end position="164"/>
    </location>
</feature>
<evidence type="ECO:0000259" key="2">
    <source>
        <dbReference type="Pfam" id="PF02517"/>
    </source>
</evidence>
<evidence type="ECO:0000256" key="1">
    <source>
        <dbReference type="SAM" id="Phobius"/>
    </source>
</evidence>
<feature type="transmembrane region" description="Helical" evidence="1">
    <location>
        <begin position="111"/>
        <end position="131"/>
    </location>
</feature>
<gene>
    <name evidence="3" type="ORF">H4W27_000653</name>
</gene>
<dbReference type="EMBL" id="JADBED010000001">
    <property type="protein sequence ID" value="MBE1523535.1"/>
    <property type="molecule type" value="Genomic_DNA"/>
</dbReference>
<dbReference type="GO" id="GO:0006508">
    <property type="term" value="P:proteolysis"/>
    <property type="evidence" value="ECO:0007669"/>
    <property type="project" value="UniProtKB-KW"/>
</dbReference>
<keyword evidence="1" id="KW-1133">Transmembrane helix</keyword>
<keyword evidence="1" id="KW-0812">Transmembrane</keyword>
<feature type="transmembrane region" description="Helical" evidence="1">
    <location>
        <begin position="198"/>
        <end position="217"/>
    </location>
</feature>
<dbReference type="InterPro" id="IPR003675">
    <property type="entry name" value="Rce1/LyrA-like_dom"/>
</dbReference>
<proteinExistence type="predicted"/>
<evidence type="ECO:0000313" key="3">
    <source>
        <dbReference type="EMBL" id="MBE1523535.1"/>
    </source>
</evidence>
<accession>A0ABR9JC79</accession>
<keyword evidence="1" id="KW-0472">Membrane</keyword>
<dbReference type="RefSeq" id="WP_192594678.1">
    <property type="nucleotide sequence ID" value="NZ_BAAALJ010000027.1"/>
</dbReference>
<protein>
    <submittedName>
        <fullName evidence="3">Membrane protease YdiL (CAAX protease family)</fullName>
    </submittedName>
</protein>
<organism evidence="3 4">
    <name type="scientific">Nesterenkonia lutea</name>
    <dbReference type="NCBI Taxonomy" id="272919"/>
    <lineage>
        <taxon>Bacteria</taxon>
        <taxon>Bacillati</taxon>
        <taxon>Actinomycetota</taxon>
        <taxon>Actinomycetes</taxon>
        <taxon>Micrococcales</taxon>
        <taxon>Micrococcaceae</taxon>
        <taxon>Nesterenkonia</taxon>
    </lineage>
</organism>
<feature type="transmembrane region" description="Helical" evidence="1">
    <location>
        <begin position="223"/>
        <end position="246"/>
    </location>
</feature>
<keyword evidence="3" id="KW-0645">Protease</keyword>
<feature type="transmembrane region" description="Helical" evidence="1">
    <location>
        <begin position="81"/>
        <end position="99"/>
    </location>
</feature>
<name>A0ABR9JC79_9MICC</name>
<feature type="transmembrane region" description="Helical" evidence="1">
    <location>
        <begin position="170"/>
        <end position="191"/>
    </location>
</feature>
<keyword evidence="4" id="KW-1185">Reference proteome</keyword>
<reference evidence="3 4" key="1">
    <citation type="submission" date="2020-10" db="EMBL/GenBank/DDBJ databases">
        <title>Sequencing the genomes of 1000 actinobacteria strains.</title>
        <authorList>
            <person name="Klenk H.-P."/>
        </authorList>
    </citation>
    <scope>NUCLEOTIDE SEQUENCE [LARGE SCALE GENOMIC DNA]</scope>
    <source>
        <strain evidence="3 4">DSM 15666</strain>
    </source>
</reference>
<dbReference type="Pfam" id="PF02517">
    <property type="entry name" value="Rce1-like"/>
    <property type="match status" value="1"/>
</dbReference>
<sequence>MRTELLSSPARPAALLVTWTCLLALFAGIAPAAQAVLNVPFDLVSLVMFAPALACVAALLRPDWLPAAWESVDWLKVLRSTALACIAVVGFVGTLALLLGRWPSWPPGPAAAPLVVFLVLQTAGVLAEEIGWRGLVQRCGERFAKPVVVSVIAGFIFGATHLGYWSLGLLPVLTFAVTAMLMSVTITTIYVGSLWQRMVPAVTVHLGVNLGLGALALQDEPLATAPASLAAAAIMLAITLSTRAFIRQHPMETVKVHRG</sequence>
<comment type="caution">
    <text evidence="3">The sequence shown here is derived from an EMBL/GenBank/DDBJ whole genome shotgun (WGS) entry which is preliminary data.</text>
</comment>
<keyword evidence="3" id="KW-0378">Hydrolase</keyword>
<dbReference type="Proteomes" id="UP000643525">
    <property type="component" value="Unassembled WGS sequence"/>
</dbReference>
<dbReference type="GO" id="GO:0008233">
    <property type="term" value="F:peptidase activity"/>
    <property type="evidence" value="ECO:0007669"/>
    <property type="project" value="UniProtKB-KW"/>
</dbReference>
<feature type="transmembrane region" description="Helical" evidence="1">
    <location>
        <begin position="42"/>
        <end position="60"/>
    </location>
</feature>